<dbReference type="EMBL" id="HACG01040065">
    <property type="protein sequence ID" value="CEK86930.1"/>
    <property type="molecule type" value="Transcribed_RNA"/>
</dbReference>
<accession>A0A0B7B4C1</accession>
<gene>
    <name evidence="1" type="primary">ORF156397</name>
</gene>
<dbReference type="AlphaFoldDB" id="A0A0B7B4C1"/>
<feature type="non-terminal residue" evidence="1">
    <location>
        <position position="1"/>
    </location>
</feature>
<reference evidence="1" key="1">
    <citation type="submission" date="2014-12" db="EMBL/GenBank/DDBJ databases">
        <title>Insight into the proteome of Arion vulgaris.</title>
        <authorList>
            <person name="Aradska J."/>
            <person name="Bulat T."/>
            <person name="Smidak R."/>
            <person name="Sarate P."/>
            <person name="Gangsoo J."/>
            <person name="Sialana F."/>
            <person name="Bilban M."/>
            <person name="Lubec G."/>
        </authorList>
    </citation>
    <scope>NUCLEOTIDE SEQUENCE</scope>
    <source>
        <tissue evidence="1">Skin</tissue>
    </source>
</reference>
<name>A0A0B7B4C1_9EUPU</name>
<protein>
    <submittedName>
        <fullName evidence="1">Uncharacterized protein</fullName>
    </submittedName>
</protein>
<sequence>GGGSFYGVCHCVVFKKRCTMCGSVVHKDRYISCVCHCVVGVSGAQGVMSFGVHGQVHKVCGHCELNKVCL</sequence>
<proteinExistence type="predicted"/>
<evidence type="ECO:0000313" key="1">
    <source>
        <dbReference type="EMBL" id="CEK86930.1"/>
    </source>
</evidence>
<organism evidence="1">
    <name type="scientific">Arion vulgaris</name>
    <dbReference type="NCBI Taxonomy" id="1028688"/>
    <lineage>
        <taxon>Eukaryota</taxon>
        <taxon>Metazoa</taxon>
        <taxon>Spiralia</taxon>
        <taxon>Lophotrochozoa</taxon>
        <taxon>Mollusca</taxon>
        <taxon>Gastropoda</taxon>
        <taxon>Heterobranchia</taxon>
        <taxon>Euthyneura</taxon>
        <taxon>Panpulmonata</taxon>
        <taxon>Eupulmonata</taxon>
        <taxon>Stylommatophora</taxon>
        <taxon>Helicina</taxon>
        <taxon>Arionoidea</taxon>
        <taxon>Arionidae</taxon>
        <taxon>Arion</taxon>
    </lineage>
</organism>